<evidence type="ECO:0000256" key="6">
    <source>
        <dbReference type="ARBA" id="ARBA00023136"/>
    </source>
</evidence>
<keyword evidence="4 9" id="KW-0812">Transmembrane</keyword>
<evidence type="ECO:0000313" key="11">
    <source>
        <dbReference type="EMBL" id="RLY91160.1"/>
    </source>
</evidence>
<dbReference type="PROSITE" id="PS51779">
    <property type="entry name" value="POTRA"/>
    <property type="match status" value="1"/>
</dbReference>
<organism evidence="11 12">
    <name type="scientific">Kocuria tytonicola</name>
    <dbReference type="NCBI Taxonomy" id="2055946"/>
    <lineage>
        <taxon>Bacteria</taxon>
        <taxon>Bacillati</taxon>
        <taxon>Actinomycetota</taxon>
        <taxon>Actinomycetes</taxon>
        <taxon>Micrococcales</taxon>
        <taxon>Micrococcaceae</taxon>
        <taxon>Kocuria</taxon>
    </lineage>
</organism>
<evidence type="ECO:0000256" key="9">
    <source>
        <dbReference type="SAM" id="Phobius"/>
    </source>
</evidence>
<evidence type="ECO:0000256" key="5">
    <source>
        <dbReference type="ARBA" id="ARBA00022989"/>
    </source>
</evidence>
<evidence type="ECO:0000259" key="10">
    <source>
        <dbReference type="PROSITE" id="PS51779"/>
    </source>
</evidence>
<dbReference type="GO" id="GO:0051301">
    <property type="term" value="P:cell division"/>
    <property type="evidence" value="ECO:0007669"/>
    <property type="project" value="UniProtKB-KW"/>
</dbReference>
<keyword evidence="5 9" id="KW-1133">Transmembrane helix</keyword>
<keyword evidence="12" id="KW-1185">Reference proteome</keyword>
<evidence type="ECO:0000256" key="4">
    <source>
        <dbReference type="ARBA" id="ARBA00022692"/>
    </source>
</evidence>
<evidence type="ECO:0000256" key="7">
    <source>
        <dbReference type="ARBA" id="ARBA00023306"/>
    </source>
</evidence>
<keyword evidence="2" id="KW-1003">Cell membrane</keyword>
<dbReference type="InterPro" id="IPR005548">
    <property type="entry name" value="Cell_div_FtsQ/DivIB_C"/>
</dbReference>
<evidence type="ECO:0000256" key="1">
    <source>
        <dbReference type="ARBA" id="ARBA00004370"/>
    </source>
</evidence>
<dbReference type="InterPro" id="IPR034746">
    <property type="entry name" value="POTRA"/>
</dbReference>
<reference evidence="11 12" key="1">
    <citation type="submission" date="2018-10" db="EMBL/GenBank/DDBJ databases">
        <title>Kocuria tytonicola, new bacteria from the preen glands of American barn owls (Tyto furcata).</title>
        <authorList>
            <person name="Braun M.S."/>
            <person name="Wang E."/>
            <person name="Zimmermann S."/>
            <person name="Boutin S."/>
            <person name="Wagner H."/>
            <person name="Wink M."/>
        </authorList>
    </citation>
    <scope>NUCLEOTIDE SEQUENCE [LARGE SCALE GENOMIC DNA]</scope>
    <source>
        <strain evidence="11 12">473</strain>
    </source>
</reference>
<dbReference type="PANTHER" id="PTHR37820:SF1">
    <property type="entry name" value="CELL DIVISION PROTEIN FTSQ"/>
    <property type="match status" value="1"/>
</dbReference>
<feature type="transmembrane region" description="Helical" evidence="9">
    <location>
        <begin position="161"/>
        <end position="185"/>
    </location>
</feature>
<dbReference type="Pfam" id="PF08478">
    <property type="entry name" value="POTRA_1"/>
    <property type="match status" value="1"/>
</dbReference>
<dbReference type="Proteomes" id="UP000277871">
    <property type="component" value="Unassembled WGS sequence"/>
</dbReference>
<evidence type="ECO:0000256" key="2">
    <source>
        <dbReference type="ARBA" id="ARBA00022475"/>
    </source>
</evidence>
<proteinExistence type="predicted"/>
<feature type="region of interest" description="Disordered" evidence="8">
    <location>
        <begin position="120"/>
        <end position="154"/>
    </location>
</feature>
<comment type="caution">
    <text evidence="11">The sequence shown here is derived from an EMBL/GenBank/DDBJ whole genome shotgun (WGS) entry which is preliminary data.</text>
</comment>
<dbReference type="EMBL" id="RDEX01000004">
    <property type="protein sequence ID" value="RLY91160.1"/>
    <property type="molecule type" value="Genomic_DNA"/>
</dbReference>
<evidence type="ECO:0000256" key="8">
    <source>
        <dbReference type="SAM" id="MobiDB-lite"/>
    </source>
</evidence>
<feature type="domain" description="POTRA" evidence="10">
    <location>
        <begin position="184"/>
        <end position="252"/>
    </location>
</feature>
<dbReference type="RefSeq" id="WP_121865240.1">
    <property type="nucleotide sequence ID" value="NZ_RDEX01000004.1"/>
</dbReference>
<dbReference type="Pfam" id="PF03799">
    <property type="entry name" value="FtsQ_DivIB_C"/>
    <property type="match status" value="1"/>
</dbReference>
<gene>
    <name evidence="11" type="ORF">EAE32_11295</name>
</gene>
<evidence type="ECO:0000256" key="3">
    <source>
        <dbReference type="ARBA" id="ARBA00022618"/>
    </source>
</evidence>
<dbReference type="PANTHER" id="PTHR37820">
    <property type="entry name" value="CELL DIVISION PROTEIN DIVIB"/>
    <property type="match status" value="1"/>
</dbReference>
<sequence>MARSTPPSQPAVAGDPGDPQDLDDAAFVVDRGPLPPDDAAVPPRGSGSSAVSADDLDALTRAAAARRPGHGSGTGEDARPAVQVNDPSKVSRVDTGQLEAVPEAGGRFSSWRARRRAARVEDLDGGAGDLGPEEGEQRDGARSTVVPFPPSPARRRRRTRLLTAALSLLVLLVLLVAVFFSPLFATRTIDVQGATLTNPQAVQDALAGYQGVPMTRISPQDVTASLGDVAQVKSVDVSFHPPHTISVQLHERVGVAVVEDGAGVVLVDSEGKPLSTVPKAQRPDVPLIAGGRGVLSTQKFQDISDVLAALPADVLSRLEGAVAPSGSAVELTFKDGKKVRWGDAGDSELKAQVVAALVNSRKVDGATLIDVSAPLHPVVT</sequence>
<protein>
    <submittedName>
        <fullName evidence="11">FtsQ-type POTRA domain-containing protein</fullName>
    </submittedName>
</protein>
<dbReference type="AlphaFoldDB" id="A0A3L9KXT1"/>
<evidence type="ECO:0000313" key="12">
    <source>
        <dbReference type="Proteomes" id="UP000277871"/>
    </source>
</evidence>
<comment type="subcellular location">
    <subcellularLocation>
        <location evidence="1">Membrane</location>
    </subcellularLocation>
</comment>
<keyword evidence="6 9" id="KW-0472">Membrane</keyword>
<dbReference type="InterPro" id="IPR050487">
    <property type="entry name" value="FtsQ_DivIB"/>
</dbReference>
<dbReference type="InterPro" id="IPR013685">
    <property type="entry name" value="POTRA_FtsQ_type"/>
</dbReference>
<keyword evidence="3" id="KW-0132">Cell division</keyword>
<accession>A0A3L9KXT1</accession>
<feature type="region of interest" description="Disordered" evidence="8">
    <location>
        <begin position="1"/>
        <end position="92"/>
    </location>
</feature>
<dbReference type="GO" id="GO:0005886">
    <property type="term" value="C:plasma membrane"/>
    <property type="evidence" value="ECO:0007669"/>
    <property type="project" value="TreeGrafter"/>
</dbReference>
<name>A0A3L9KXT1_9MICC</name>
<keyword evidence="7" id="KW-0131">Cell cycle</keyword>